<dbReference type="PIRSF" id="PIRSF000336">
    <property type="entry name" value="TH"/>
    <property type="match status" value="1"/>
</dbReference>
<evidence type="ECO:0000256" key="1">
    <source>
        <dbReference type="ARBA" id="ARBA00001954"/>
    </source>
</evidence>
<evidence type="ECO:0000259" key="11">
    <source>
        <dbReference type="PROSITE" id="PS51671"/>
    </source>
</evidence>
<dbReference type="InterPro" id="IPR018301">
    <property type="entry name" value="ArAA_hydroxylase_Fe/CU_BS"/>
</dbReference>
<keyword evidence="13" id="KW-1185">Reference proteome</keyword>
<name>A0A137P1Q7_CONC2</name>
<dbReference type="EMBL" id="KQ964556">
    <property type="protein sequence ID" value="KXN68888.1"/>
    <property type="molecule type" value="Genomic_DNA"/>
</dbReference>
<dbReference type="PROSITE" id="PS51410">
    <property type="entry name" value="BH4_AAA_HYDROXYL_2"/>
    <property type="match status" value="1"/>
</dbReference>
<dbReference type="InterPro" id="IPR036951">
    <property type="entry name" value="ArAA_hydroxylase_sf"/>
</dbReference>
<dbReference type="SUPFAM" id="SSF55021">
    <property type="entry name" value="ACT-like"/>
    <property type="match status" value="1"/>
</dbReference>
<dbReference type="GO" id="GO:0005506">
    <property type="term" value="F:iron ion binding"/>
    <property type="evidence" value="ECO:0007669"/>
    <property type="project" value="InterPro"/>
</dbReference>
<accession>A0A137P1Q7</accession>
<dbReference type="STRING" id="796925.A0A137P1Q7"/>
<evidence type="ECO:0000259" key="10">
    <source>
        <dbReference type="PROSITE" id="PS51410"/>
    </source>
</evidence>
<evidence type="ECO:0000256" key="7">
    <source>
        <dbReference type="ARBA" id="ARBA00023033"/>
    </source>
</evidence>
<sequence length="434" mass="49237">MLSHGKQDSTQAHYQSSFIITVKDKVGALDECLAILREQSISLTRIESRPSKTQQWMYDFFVDFTASNEAQAQQALEALKPAVESLKLIHTTDNNELGATPWFPRKKSDLDSFADKVLEMGEELASDHPGANDAEYRKRRAEITSIAKTYKSGQPIPRIEYTAQENETWSIVYRHLRDAFEKHSCREHLFVLPLLEKNCGYGPDKIPQIEDISRFLKECTGFTLKPVMGLLTSRDFLNGLAFRVFHSTQYIRHHSKPLYTPEPDCCHELLGHVPLFANPDFADFSQEIGLASLGASDEDIEKLATIYWFTVEFGLCKQGDEIKAYGAGILSSFGELEYAMSEKPEKRPFDPSLAAVTKYPITEYQPVYYVAESFNDAKEKVRDYAASLSRPFALRYNAYTESIEVLDSKDKLTSYAKSIKSDFEKMVAALEQLS</sequence>
<keyword evidence="6 8" id="KW-0408">Iron</keyword>
<gene>
    <name evidence="12" type="ORF">CONCODRAFT_79594</name>
</gene>
<comment type="similarity">
    <text evidence="2">Belongs to the biopterin-dependent aromatic amino acid hydroxylase family.</text>
</comment>
<evidence type="ECO:0000256" key="4">
    <source>
        <dbReference type="ARBA" id="ARBA00022723"/>
    </source>
</evidence>
<evidence type="ECO:0000313" key="13">
    <source>
        <dbReference type="Proteomes" id="UP000070444"/>
    </source>
</evidence>
<evidence type="ECO:0000256" key="5">
    <source>
        <dbReference type="ARBA" id="ARBA00023002"/>
    </source>
</evidence>
<feature type="domain" description="ACT" evidence="11">
    <location>
        <begin position="17"/>
        <end position="94"/>
    </location>
</feature>
<dbReference type="GO" id="GO:0004505">
    <property type="term" value="F:phenylalanine 4-monooxygenase activity"/>
    <property type="evidence" value="ECO:0007669"/>
    <property type="project" value="UniProtKB-EC"/>
</dbReference>
<dbReference type="Pfam" id="PF01842">
    <property type="entry name" value="ACT"/>
    <property type="match status" value="1"/>
</dbReference>
<dbReference type="SUPFAM" id="SSF56534">
    <property type="entry name" value="Aromatic aminoacid monoxygenases, catalytic and oligomerization domains"/>
    <property type="match status" value="1"/>
</dbReference>
<feature type="binding site" evidence="8">
    <location>
        <position position="312"/>
    </location>
    <ligand>
        <name>Fe cation</name>
        <dbReference type="ChEBI" id="CHEBI:24875"/>
    </ligand>
</feature>
<dbReference type="CDD" id="cd04905">
    <property type="entry name" value="ACT_CM-PDT"/>
    <property type="match status" value="1"/>
</dbReference>
<feature type="binding site" evidence="8">
    <location>
        <position position="272"/>
    </location>
    <ligand>
        <name>Fe cation</name>
        <dbReference type="ChEBI" id="CHEBI:24875"/>
    </ligand>
</feature>
<dbReference type="Gene3D" id="1.10.800.10">
    <property type="entry name" value="Aromatic amino acid hydroxylase"/>
    <property type="match status" value="1"/>
</dbReference>
<protein>
    <recommendedName>
        <fullName evidence="3">phenylalanine 4-monooxygenase</fullName>
        <ecNumber evidence="3">1.14.16.1</ecNumber>
    </recommendedName>
</protein>
<dbReference type="GO" id="GO:0009094">
    <property type="term" value="P:L-phenylalanine biosynthetic process"/>
    <property type="evidence" value="ECO:0007669"/>
    <property type="project" value="InterPro"/>
</dbReference>
<dbReference type="InterPro" id="IPR019773">
    <property type="entry name" value="Tyrosine_3-monooxygenase-like"/>
</dbReference>
<dbReference type="PROSITE" id="PS00858">
    <property type="entry name" value="PREPHENATE_DEHYDR_2"/>
    <property type="match status" value="1"/>
</dbReference>
<dbReference type="InterPro" id="IPR018528">
    <property type="entry name" value="Preph_deHydtase_CS"/>
</dbReference>
<dbReference type="PROSITE" id="PS00367">
    <property type="entry name" value="BH4_AAA_HYDROXYL_1"/>
    <property type="match status" value="1"/>
</dbReference>
<dbReference type="OrthoDB" id="983542at2759"/>
<dbReference type="EC" id="1.14.16.1" evidence="3"/>
<dbReference type="Proteomes" id="UP000070444">
    <property type="component" value="Unassembled WGS sequence"/>
</dbReference>
<feature type="domain" description="Biopterin-dependent aromatic amino acid hydroxylase family profile" evidence="10">
    <location>
        <begin position="88"/>
        <end position="434"/>
    </location>
</feature>
<dbReference type="PANTHER" id="PTHR11473">
    <property type="entry name" value="AROMATIC AMINO ACID HYDROXYLASE"/>
    <property type="match status" value="1"/>
</dbReference>
<dbReference type="PANTHER" id="PTHR11473:SF24">
    <property type="entry name" value="PHENYLALANINE-4-HYDROXYLASE"/>
    <property type="match status" value="1"/>
</dbReference>
<dbReference type="InterPro" id="IPR036329">
    <property type="entry name" value="Aro-AA_hydroxylase_C_sf"/>
</dbReference>
<reference evidence="12 13" key="1">
    <citation type="journal article" date="2015" name="Genome Biol. Evol.">
        <title>Phylogenomic analyses indicate that early fungi evolved digesting cell walls of algal ancestors of land plants.</title>
        <authorList>
            <person name="Chang Y."/>
            <person name="Wang S."/>
            <person name="Sekimoto S."/>
            <person name="Aerts A.L."/>
            <person name="Choi C."/>
            <person name="Clum A."/>
            <person name="LaButti K.M."/>
            <person name="Lindquist E.A."/>
            <person name="Yee Ngan C."/>
            <person name="Ohm R.A."/>
            <person name="Salamov A.A."/>
            <person name="Grigoriev I.V."/>
            <person name="Spatafora J.W."/>
            <person name="Berbee M.L."/>
        </authorList>
    </citation>
    <scope>NUCLEOTIDE SEQUENCE [LARGE SCALE GENOMIC DNA]</scope>
    <source>
        <strain evidence="12 13">NRRL 28638</strain>
    </source>
</reference>
<evidence type="ECO:0000256" key="3">
    <source>
        <dbReference type="ARBA" id="ARBA00011995"/>
    </source>
</evidence>
<dbReference type="PROSITE" id="PS51671">
    <property type="entry name" value="ACT"/>
    <property type="match status" value="1"/>
</dbReference>
<dbReference type="FunFam" id="1.10.800.10:FF:000004">
    <property type="entry name" value="Tyrosine 3-monooxygenase"/>
    <property type="match status" value="1"/>
</dbReference>
<keyword evidence="5" id="KW-0560">Oxidoreductase</keyword>
<dbReference type="InterPro" id="IPR045865">
    <property type="entry name" value="ACT-like_dom_sf"/>
</dbReference>
<dbReference type="InterPro" id="IPR019774">
    <property type="entry name" value="Aromatic-AA_hydroxylase_C"/>
</dbReference>
<dbReference type="PRINTS" id="PR00372">
    <property type="entry name" value="FYWHYDRXLASE"/>
</dbReference>
<feature type="binding site" evidence="8">
    <location>
        <position position="267"/>
    </location>
    <ligand>
        <name>Fe cation</name>
        <dbReference type="ChEBI" id="CHEBI:24875"/>
    </ligand>
</feature>
<evidence type="ECO:0000256" key="2">
    <source>
        <dbReference type="ARBA" id="ARBA00009712"/>
    </source>
</evidence>
<keyword evidence="7" id="KW-0503">Monooxygenase</keyword>
<dbReference type="AlphaFoldDB" id="A0A137P1Q7"/>
<dbReference type="GO" id="GO:0004664">
    <property type="term" value="F:prephenate dehydratase activity"/>
    <property type="evidence" value="ECO:0007669"/>
    <property type="project" value="InterPro"/>
</dbReference>
<proteinExistence type="inferred from homology"/>
<keyword evidence="4 8" id="KW-0479">Metal-binding</keyword>
<evidence type="ECO:0000313" key="12">
    <source>
        <dbReference type="EMBL" id="KXN68888.1"/>
    </source>
</evidence>
<dbReference type="InterPro" id="IPR002912">
    <property type="entry name" value="ACT_dom"/>
</dbReference>
<evidence type="ECO:0000256" key="8">
    <source>
        <dbReference type="PIRSR" id="PIRSR000336-1"/>
    </source>
</evidence>
<dbReference type="InterPro" id="IPR001273">
    <property type="entry name" value="ArAA_hydroxylase"/>
</dbReference>
<evidence type="ECO:0000256" key="6">
    <source>
        <dbReference type="ARBA" id="ARBA00023004"/>
    </source>
</evidence>
<comment type="cofactor">
    <cofactor evidence="1 9">
        <name>Fe(2+)</name>
        <dbReference type="ChEBI" id="CHEBI:29033"/>
    </cofactor>
</comment>
<organism evidence="12 13">
    <name type="scientific">Conidiobolus coronatus (strain ATCC 28846 / CBS 209.66 / NRRL 28638)</name>
    <name type="common">Delacroixia coronata</name>
    <dbReference type="NCBI Taxonomy" id="796925"/>
    <lineage>
        <taxon>Eukaryota</taxon>
        <taxon>Fungi</taxon>
        <taxon>Fungi incertae sedis</taxon>
        <taxon>Zoopagomycota</taxon>
        <taxon>Entomophthoromycotina</taxon>
        <taxon>Entomophthoromycetes</taxon>
        <taxon>Entomophthorales</taxon>
        <taxon>Ancylistaceae</taxon>
        <taxon>Conidiobolus</taxon>
    </lineage>
</organism>
<dbReference type="OMA" id="FHDEVYR"/>
<dbReference type="Pfam" id="PF00351">
    <property type="entry name" value="Biopterin_H"/>
    <property type="match status" value="1"/>
</dbReference>
<evidence type="ECO:0000256" key="9">
    <source>
        <dbReference type="PIRSR" id="PIRSR601273-2"/>
    </source>
</evidence>